<gene>
    <name evidence="2" type="ORF">LUZ63_015729</name>
</gene>
<dbReference type="Pfam" id="PF03140">
    <property type="entry name" value="DUF247"/>
    <property type="match status" value="2"/>
</dbReference>
<comment type="caution">
    <text evidence="2">The sequence shown here is derived from an EMBL/GenBank/DDBJ whole genome shotgun (WGS) entry which is preliminary data.</text>
</comment>
<accession>A0A9Q0HMN9</accession>
<dbReference type="PANTHER" id="PTHR31170:SF25">
    <property type="entry name" value="BNAA09G04570D PROTEIN"/>
    <property type="match status" value="1"/>
</dbReference>
<keyword evidence="1" id="KW-0472">Membrane</keyword>
<evidence type="ECO:0000256" key="1">
    <source>
        <dbReference type="SAM" id="Phobius"/>
    </source>
</evidence>
<keyword evidence="3" id="KW-1185">Reference proteome</keyword>
<evidence type="ECO:0000313" key="2">
    <source>
        <dbReference type="EMBL" id="KAJ1691574.1"/>
    </source>
</evidence>
<sequence>MDVADTSTMYKKSNNSLVHEIKQNLQQLPGEPLEAEKFTIFRVPEHIRYKNKQLYEPRMVSIGPYYHGNDAFQAMEKHKWRYLRDYLSRNTRNSIENCISELRGLESRACKCYFQDVKFQSDEFLKMMLLDGCFIIEFLIKCLLMRTDDVPVGGQENMPLCFRRRPNSTDGRAPRTIPSASELQESGIIFTRKKSDNILDIKFQNGILEIPFISIEDTRRSRLLNLVSFEQCYIKLGLNLTSYACFMGALFKTTRDVTLLQEKGIIDNLLATNDELVSFFNWLTECSYLDYEAHYLKDLFIDVNRYYNSDWHKWRATLKRDYFTNPWSIISVTAAFALMVLTPYSLTDSVHYPFLLSYKLVPAMYTVGRNVI</sequence>
<dbReference type="EMBL" id="JAMQYH010000004">
    <property type="protein sequence ID" value="KAJ1691574.1"/>
    <property type="molecule type" value="Genomic_DNA"/>
</dbReference>
<proteinExistence type="predicted"/>
<keyword evidence="1" id="KW-1133">Transmembrane helix</keyword>
<dbReference type="InterPro" id="IPR004158">
    <property type="entry name" value="DUF247_pln"/>
</dbReference>
<protein>
    <submittedName>
        <fullName evidence="2">Uncharacterized protein</fullName>
    </submittedName>
</protein>
<reference evidence="2" key="1">
    <citation type="journal article" date="2022" name="Cell">
        <title>Repeat-based holocentromeres influence genome architecture and karyotype evolution.</title>
        <authorList>
            <person name="Hofstatter P.G."/>
            <person name="Thangavel G."/>
            <person name="Lux T."/>
            <person name="Neumann P."/>
            <person name="Vondrak T."/>
            <person name="Novak P."/>
            <person name="Zhang M."/>
            <person name="Costa L."/>
            <person name="Castellani M."/>
            <person name="Scott A."/>
            <person name="Toegelov H."/>
            <person name="Fuchs J."/>
            <person name="Mata-Sucre Y."/>
            <person name="Dias Y."/>
            <person name="Vanzela A.L.L."/>
            <person name="Huettel B."/>
            <person name="Almeida C.C.S."/>
            <person name="Simkova H."/>
            <person name="Souza G."/>
            <person name="Pedrosa-Harand A."/>
            <person name="Macas J."/>
            <person name="Mayer K.F.X."/>
            <person name="Houben A."/>
            <person name="Marques A."/>
        </authorList>
    </citation>
    <scope>NUCLEOTIDE SEQUENCE</scope>
    <source>
        <strain evidence="2">RhyBre1mFocal</strain>
    </source>
</reference>
<feature type="transmembrane region" description="Helical" evidence="1">
    <location>
        <begin position="322"/>
        <end position="346"/>
    </location>
</feature>
<organism evidence="2 3">
    <name type="scientific">Rhynchospora breviuscula</name>
    <dbReference type="NCBI Taxonomy" id="2022672"/>
    <lineage>
        <taxon>Eukaryota</taxon>
        <taxon>Viridiplantae</taxon>
        <taxon>Streptophyta</taxon>
        <taxon>Embryophyta</taxon>
        <taxon>Tracheophyta</taxon>
        <taxon>Spermatophyta</taxon>
        <taxon>Magnoliopsida</taxon>
        <taxon>Liliopsida</taxon>
        <taxon>Poales</taxon>
        <taxon>Cyperaceae</taxon>
        <taxon>Cyperoideae</taxon>
        <taxon>Rhynchosporeae</taxon>
        <taxon>Rhynchospora</taxon>
    </lineage>
</organism>
<evidence type="ECO:0000313" key="3">
    <source>
        <dbReference type="Proteomes" id="UP001151287"/>
    </source>
</evidence>
<dbReference type="OrthoDB" id="1589813at2759"/>
<keyword evidence="1" id="KW-0812">Transmembrane</keyword>
<name>A0A9Q0HMN9_9POAL</name>
<dbReference type="AlphaFoldDB" id="A0A9Q0HMN9"/>
<dbReference type="Proteomes" id="UP001151287">
    <property type="component" value="Unassembled WGS sequence"/>
</dbReference>
<dbReference type="PANTHER" id="PTHR31170">
    <property type="entry name" value="BNAC04G53230D PROTEIN"/>
    <property type="match status" value="1"/>
</dbReference>